<comment type="caution">
    <text evidence="15">The sequence shown here is derived from an EMBL/GenBank/DDBJ whole genome shotgun (WGS) entry which is preliminary data.</text>
</comment>
<keyword evidence="15" id="KW-0675">Receptor</keyword>
<name>A0ABW8NHJ9_9GAMM</name>
<evidence type="ECO:0000256" key="6">
    <source>
        <dbReference type="ARBA" id="ARBA00023004"/>
    </source>
</evidence>
<dbReference type="Pfam" id="PF07715">
    <property type="entry name" value="Plug"/>
    <property type="match status" value="1"/>
</dbReference>
<dbReference type="InterPro" id="IPR012910">
    <property type="entry name" value="Plug_dom"/>
</dbReference>
<organism evidence="15 16">
    <name type="scientific">Oceanobacter antarcticus</name>
    <dbReference type="NCBI Taxonomy" id="3133425"/>
    <lineage>
        <taxon>Bacteria</taxon>
        <taxon>Pseudomonadati</taxon>
        <taxon>Pseudomonadota</taxon>
        <taxon>Gammaproteobacteria</taxon>
        <taxon>Oceanospirillales</taxon>
        <taxon>Oceanospirillaceae</taxon>
        <taxon>Oceanobacter</taxon>
    </lineage>
</organism>
<protein>
    <submittedName>
        <fullName evidence="15">TonB-dependent receptor</fullName>
    </submittedName>
</protein>
<proteinExistence type="inferred from homology"/>
<dbReference type="PROSITE" id="PS52016">
    <property type="entry name" value="TONB_DEPENDENT_REC_3"/>
    <property type="match status" value="1"/>
</dbReference>
<gene>
    <name evidence="15" type="ORF">WG929_08265</name>
</gene>
<evidence type="ECO:0000256" key="9">
    <source>
        <dbReference type="ARBA" id="ARBA00023136"/>
    </source>
</evidence>
<dbReference type="Pfam" id="PF00593">
    <property type="entry name" value="TonB_dep_Rec_b-barrel"/>
    <property type="match status" value="1"/>
</dbReference>
<evidence type="ECO:0000256" key="8">
    <source>
        <dbReference type="ARBA" id="ARBA00023077"/>
    </source>
</evidence>
<dbReference type="PANTHER" id="PTHR32552:SF81">
    <property type="entry name" value="TONB-DEPENDENT OUTER MEMBRANE RECEPTOR"/>
    <property type="match status" value="1"/>
</dbReference>
<keyword evidence="16" id="KW-1185">Reference proteome</keyword>
<comment type="subcellular location">
    <subcellularLocation>
        <location evidence="1 11">Cell outer membrane</location>
        <topology evidence="1 11">Multi-pass membrane protein</topology>
    </subcellularLocation>
</comment>
<dbReference type="Gene3D" id="2.40.170.20">
    <property type="entry name" value="TonB-dependent receptor, beta-barrel domain"/>
    <property type="match status" value="1"/>
</dbReference>
<evidence type="ECO:0000259" key="13">
    <source>
        <dbReference type="Pfam" id="PF00593"/>
    </source>
</evidence>
<evidence type="ECO:0000256" key="2">
    <source>
        <dbReference type="ARBA" id="ARBA00022448"/>
    </source>
</evidence>
<keyword evidence="3 11" id="KW-1134">Transmembrane beta strand</keyword>
<accession>A0ABW8NHJ9</accession>
<evidence type="ECO:0000313" key="16">
    <source>
        <dbReference type="Proteomes" id="UP001620597"/>
    </source>
</evidence>
<keyword evidence="6" id="KW-0408">Iron</keyword>
<keyword evidence="8 12" id="KW-0798">TonB box</keyword>
<evidence type="ECO:0000256" key="3">
    <source>
        <dbReference type="ARBA" id="ARBA00022452"/>
    </source>
</evidence>
<evidence type="ECO:0000256" key="10">
    <source>
        <dbReference type="ARBA" id="ARBA00023237"/>
    </source>
</evidence>
<dbReference type="PANTHER" id="PTHR32552">
    <property type="entry name" value="FERRICHROME IRON RECEPTOR-RELATED"/>
    <property type="match status" value="1"/>
</dbReference>
<feature type="domain" description="TonB-dependent receptor plug" evidence="14">
    <location>
        <begin position="53"/>
        <end position="168"/>
    </location>
</feature>
<evidence type="ECO:0000256" key="4">
    <source>
        <dbReference type="ARBA" id="ARBA00022496"/>
    </source>
</evidence>
<comment type="similarity">
    <text evidence="11 12">Belongs to the TonB-dependent receptor family.</text>
</comment>
<keyword evidence="10 11" id="KW-0998">Cell outer membrane</keyword>
<keyword evidence="7" id="KW-0406">Ion transport</keyword>
<dbReference type="InterPro" id="IPR000531">
    <property type="entry name" value="Beta-barrel_TonB"/>
</dbReference>
<evidence type="ECO:0000256" key="12">
    <source>
        <dbReference type="RuleBase" id="RU003357"/>
    </source>
</evidence>
<reference evidence="15 16" key="1">
    <citation type="submission" date="2024-03" db="EMBL/GenBank/DDBJ databases">
        <title>High-quality draft genome sequence of Oceanobacter sp. wDCs-4.</title>
        <authorList>
            <person name="Dong C."/>
        </authorList>
    </citation>
    <scope>NUCLEOTIDE SEQUENCE [LARGE SCALE GENOMIC DNA]</scope>
    <source>
        <strain evidence="16">wDCs-4</strain>
    </source>
</reference>
<feature type="domain" description="TonB-dependent receptor-like beta-barrel" evidence="13">
    <location>
        <begin position="312"/>
        <end position="645"/>
    </location>
</feature>
<sequence>MNLKINPLVWLGSAVVATTSVASLAESGQQIEDNRTVLIEEIVVRGEKTSRPLSETASSVLAKTGEDLDSMAGVQMSGDLLEHIPNIVTVEPGNDAPAVRGIDGTGPASGANAFLAGTRPRLTYQVDGRTLGFNESVFQSASLWDIDQVEVYRGPQSTLQGRNSIAGAVVMTTADPSFEWQGKVRAMVGQQQHRGGSFVVSGPLLGDTLAFRLAGDSQRHKTAVDFTPYAEEDEPDRYRTQTLRGKLLFVPAEGFRTLLTAGVTDGRAPQSERVVRPFEEREAEFPNQPTFHSRNVYGVLNSQWQVSDLIALDVSLQTTDFHTDRHALTGQGNLEIDGVEKVFQPMLRIGDAAYDTVSGFLAAYVFRSEQDEYIDLFGGGTFRDETDNDAVLGELNWHISEAMTLILGARYEEESRYRVGGAGPLLIDFEDEYKEFLPKISVSFYPDELWTLGLSAGRGYNGGGAGITFSSPFVDYSYDPEYIWNYEGFMRGQLMDQRMGVTANVFYNRFSDMQLPFNLASGSTVIRNADKATTWGLEAGMDYYFSEGNEVYLNLGLLKTRVDRYDDETVEGNQLARSPAYSLDTGVLATPYDGLELTLSVLYTDAYYSDATNTPRGKVDPYAVVNAQVSYAIKQTRLFLSGKNLLDNDSEVSILTGDTAADDAATLLQPRTLLAGVEFGF</sequence>
<evidence type="ECO:0000256" key="11">
    <source>
        <dbReference type="PROSITE-ProRule" id="PRU01360"/>
    </source>
</evidence>
<evidence type="ECO:0000256" key="7">
    <source>
        <dbReference type="ARBA" id="ARBA00023065"/>
    </source>
</evidence>
<evidence type="ECO:0000313" key="15">
    <source>
        <dbReference type="EMBL" id="MFK4752400.1"/>
    </source>
</evidence>
<evidence type="ECO:0000256" key="5">
    <source>
        <dbReference type="ARBA" id="ARBA00022692"/>
    </source>
</evidence>
<keyword evidence="9 11" id="KW-0472">Membrane</keyword>
<dbReference type="InterPro" id="IPR036942">
    <property type="entry name" value="Beta-barrel_TonB_sf"/>
</dbReference>
<keyword evidence="2 11" id="KW-0813">Transport</keyword>
<keyword evidence="5 11" id="KW-0812">Transmembrane</keyword>
<dbReference type="InterPro" id="IPR039426">
    <property type="entry name" value="TonB-dep_rcpt-like"/>
</dbReference>
<evidence type="ECO:0000259" key="14">
    <source>
        <dbReference type="Pfam" id="PF07715"/>
    </source>
</evidence>
<dbReference type="RefSeq" id="WP_416205678.1">
    <property type="nucleotide sequence ID" value="NZ_JBBKTX010000008.1"/>
</dbReference>
<keyword evidence="4" id="KW-0410">Iron transport</keyword>
<evidence type="ECO:0000256" key="1">
    <source>
        <dbReference type="ARBA" id="ARBA00004571"/>
    </source>
</evidence>
<dbReference type="EMBL" id="JBBKTX010000008">
    <property type="protein sequence ID" value="MFK4752400.1"/>
    <property type="molecule type" value="Genomic_DNA"/>
</dbReference>
<dbReference type="Proteomes" id="UP001620597">
    <property type="component" value="Unassembled WGS sequence"/>
</dbReference>
<dbReference type="SUPFAM" id="SSF56935">
    <property type="entry name" value="Porins"/>
    <property type="match status" value="1"/>
</dbReference>